<dbReference type="RefSeq" id="XP_001589622.1">
    <property type="nucleotide sequence ID" value="XM_001589572.1"/>
</dbReference>
<dbReference type="EMBL" id="CH476633">
    <property type="protein sequence ID" value="EDN93477.1"/>
    <property type="molecule type" value="Genomic_DNA"/>
</dbReference>
<reference evidence="2" key="1">
    <citation type="journal article" date="2011" name="PLoS Genet.">
        <title>Genomic analysis of the necrotrophic fungal pathogens Sclerotinia sclerotiorum and Botrytis cinerea.</title>
        <authorList>
            <person name="Amselem J."/>
            <person name="Cuomo C.A."/>
            <person name="van Kan J.A."/>
            <person name="Viaud M."/>
            <person name="Benito E.P."/>
            <person name="Couloux A."/>
            <person name="Coutinho P.M."/>
            <person name="de Vries R.P."/>
            <person name="Dyer P.S."/>
            <person name="Fillinger S."/>
            <person name="Fournier E."/>
            <person name="Gout L."/>
            <person name="Hahn M."/>
            <person name="Kohn L."/>
            <person name="Lapalu N."/>
            <person name="Plummer K.M."/>
            <person name="Pradier J.M."/>
            <person name="Quevillon E."/>
            <person name="Sharon A."/>
            <person name="Simon A."/>
            <person name="ten Have A."/>
            <person name="Tudzynski B."/>
            <person name="Tudzynski P."/>
            <person name="Wincker P."/>
            <person name="Andrew M."/>
            <person name="Anthouard V."/>
            <person name="Beever R.E."/>
            <person name="Beffa R."/>
            <person name="Benoit I."/>
            <person name="Bouzid O."/>
            <person name="Brault B."/>
            <person name="Chen Z."/>
            <person name="Choquer M."/>
            <person name="Collemare J."/>
            <person name="Cotton P."/>
            <person name="Danchin E.G."/>
            <person name="Da Silva C."/>
            <person name="Gautier A."/>
            <person name="Giraud C."/>
            <person name="Giraud T."/>
            <person name="Gonzalez C."/>
            <person name="Grossetete S."/>
            <person name="Guldener U."/>
            <person name="Henrissat B."/>
            <person name="Howlett B.J."/>
            <person name="Kodira C."/>
            <person name="Kretschmer M."/>
            <person name="Lappartient A."/>
            <person name="Leroch M."/>
            <person name="Levis C."/>
            <person name="Mauceli E."/>
            <person name="Neuveglise C."/>
            <person name="Oeser B."/>
            <person name="Pearson M."/>
            <person name="Poulain J."/>
            <person name="Poussereau N."/>
            <person name="Quesneville H."/>
            <person name="Rascle C."/>
            <person name="Schumacher J."/>
            <person name="Segurens B."/>
            <person name="Sexton A."/>
            <person name="Silva E."/>
            <person name="Sirven C."/>
            <person name="Soanes D.M."/>
            <person name="Talbot N.J."/>
            <person name="Templeton M."/>
            <person name="Yandava C."/>
            <person name="Yarden O."/>
            <person name="Zeng Q."/>
            <person name="Rollins J.A."/>
            <person name="Lebrun M.H."/>
            <person name="Dickman M."/>
        </authorList>
    </citation>
    <scope>NUCLEOTIDE SEQUENCE [LARGE SCALE GENOMIC DNA]</scope>
    <source>
        <strain evidence="2">ATCC 18683 / 1980 / Ss-1</strain>
    </source>
</reference>
<proteinExistence type="predicted"/>
<dbReference type="KEGG" id="ssl:SS1G_09344"/>
<dbReference type="InParanoid" id="A7EVI5"/>
<organism evidence="1 2">
    <name type="scientific">Sclerotinia sclerotiorum (strain ATCC 18683 / 1980 / Ss-1)</name>
    <name type="common">White mold</name>
    <name type="synonym">Whetzelinia sclerotiorum</name>
    <dbReference type="NCBI Taxonomy" id="665079"/>
    <lineage>
        <taxon>Eukaryota</taxon>
        <taxon>Fungi</taxon>
        <taxon>Dikarya</taxon>
        <taxon>Ascomycota</taxon>
        <taxon>Pezizomycotina</taxon>
        <taxon>Leotiomycetes</taxon>
        <taxon>Helotiales</taxon>
        <taxon>Sclerotiniaceae</taxon>
        <taxon>Sclerotinia</taxon>
    </lineage>
</organism>
<evidence type="ECO:0000313" key="1">
    <source>
        <dbReference type="EMBL" id="EDN93477.1"/>
    </source>
</evidence>
<keyword evidence="2" id="KW-1185">Reference proteome</keyword>
<protein>
    <submittedName>
        <fullName evidence="1">Uncharacterized protein</fullName>
    </submittedName>
</protein>
<dbReference type="Proteomes" id="UP000001312">
    <property type="component" value="Unassembled WGS sequence"/>
</dbReference>
<accession>A7EVI5</accession>
<sequence>MMVIFLIGLAIVVIIRTFFCNTEALAIIACAGDDSLSLMLRLILIAMSGVPGM</sequence>
<dbReference type="HOGENOM" id="CLU_3070101_0_0_1"/>
<dbReference type="AlphaFoldDB" id="A7EVI5"/>
<name>A7EVI5_SCLS1</name>
<gene>
    <name evidence="1" type="ORF">SS1G_09344</name>
</gene>
<dbReference type="GeneID" id="5485585"/>
<evidence type="ECO:0000313" key="2">
    <source>
        <dbReference type="Proteomes" id="UP000001312"/>
    </source>
</evidence>